<comment type="subunit">
    <text evidence="7">Component of the small ribosomal subunit. Mature ribosomes consist of a small (40S) and a large (60S) subunit. The 40S subunit contains about 33 different proteins and 1 molecule of RNA (18S). The 60S subunit contains about 49 different proteins and 3 molecules of RNA (28S, 5.8S and 5S). Interacts with ribosomal protein S21.</text>
</comment>
<keyword evidence="11" id="KW-1185">Reference proteome</keyword>
<keyword evidence="4 7" id="KW-0689">Ribosomal protein</keyword>
<name>A0A914C432_9BILA</name>
<feature type="compositionally biased region" description="Low complexity" evidence="9">
    <location>
        <begin position="287"/>
        <end position="298"/>
    </location>
</feature>
<comment type="function">
    <text evidence="7">Required for the assembly and/or stability of the 40S ribosomal subunit. Required for the processing of the 20S rRNA-precursor to mature 18S rRNA in a late step of the maturation of 40S ribosomal subunits.</text>
</comment>
<dbReference type="InterPro" id="IPR023591">
    <property type="entry name" value="Ribosomal_uS2_flav_dom_sf"/>
</dbReference>
<keyword evidence="3 7" id="KW-0963">Cytoplasm</keyword>
<dbReference type="GO" id="GO:0022627">
    <property type="term" value="C:cytosolic small ribosomal subunit"/>
    <property type="evidence" value="ECO:0007669"/>
    <property type="project" value="UniProtKB-UniRule"/>
</dbReference>
<dbReference type="CDD" id="cd01425">
    <property type="entry name" value="RPS2"/>
    <property type="match status" value="1"/>
</dbReference>
<evidence type="ECO:0000256" key="3">
    <source>
        <dbReference type="ARBA" id="ARBA00022490"/>
    </source>
</evidence>
<dbReference type="GO" id="GO:0000028">
    <property type="term" value="P:ribosomal small subunit assembly"/>
    <property type="evidence" value="ECO:0007669"/>
    <property type="project" value="UniProtKB-UniRule"/>
</dbReference>
<feature type="domain" description="Small ribosomal subunit protein uS2 C-terminal" evidence="10">
    <location>
        <begin position="227"/>
        <end position="296"/>
    </location>
</feature>
<evidence type="ECO:0000256" key="8">
    <source>
        <dbReference type="RuleBase" id="RU003631"/>
    </source>
</evidence>
<evidence type="ECO:0000313" key="13">
    <source>
        <dbReference type="WBParaSite" id="ACRNAN_scaffold7055.g23482.t1"/>
    </source>
</evidence>
<dbReference type="FunFam" id="3.40.50.10490:FF:000030">
    <property type="entry name" value="30S ribosomal protein S2"/>
    <property type="match status" value="1"/>
</dbReference>
<dbReference type="Gene3D" id="3.40.50.10490">
    <property type="entry name" value="Glucose-6-phosphate isomerase like protein, domain 1"/>
    <property type="match status" value="1"/>
</dbReference>
<evidence type="ECO:0000256" key="1">
    <source>
        <dbReference type="ARBA" id="ARBA00004496"/>
    </source>
</evidence>
<dbReference type="InterPro" id="IPR032281">
    <property type="entry name" value="Ribosomal_uS2_C"/>
</dbReference>
<comment type="subcellular location">
    <subcellularLocation>
        <location evidence="1 7">Cytoplasm</location>
    </subcellularLocation>
</comment>
<evidence type="ECO:0000313" key="11">
    <source>
        <dbReference type="Proteomes" id="UP000887540"/>
    </source>
</evidence>
<evidence type="ECO:0000259" key="10">
    <source>
        <dbReference type="Pfam" id="PF16122"/>
    </source>
</evidence>
<dbReference type="InterPro" id="IPR005707">
    <property type="entry name" value="Ribosomal_uS2_euk/arc"/>
</dbReference>
<dbReference type="InterPro" id="IPR018130">
    <property type="entry name" value="Ribosomal_uS2_CS"/>
</dbReference>
<dbReference type="WBParaSite" id="ACRNAN_scaffold7055.g23482.t1">
    <property type="protein sequence ID" value="ACRNAN_scaffold7055.g23482.t1"/>
    <property type="gene ID" value="ACRNAN_scaffold7055.g23482"/>
</dbReference>
<dbReference type="PANTHER" id="PTHR11489">
    <property type="entry name" value="40S RIBOSOMAL PROTEIN SA"/>
    <property type="match status" value="1"/>
</dbReference>
<dbReference type="Pfam" id="PF16122">
    <property type="entry name" value="40S_SA_C"/>
    <property type="match status" value="1"/>
</dbReference>
<dbReference type="GO" id="GO:0006412">
    <property type="term" value="P:translation"/>
    <property type="evidence" value="ECO:0007669"/>
    <property type="project" value="UniProtKB-UniRule"/>
</dbReference>
<dbReference type="AlphaFoldDB" id="A0A914C432"/>
<evidence type="ECO:0000256" key="4">
    <source>
        <dbReference type="ARBA" id="ARBA00022980"/>
    </source>
</evidence>
<organism evidence="11 12">
    <name type="scientific">Acrobeloides nanus</name>
    <dbReference type="NCBI Taxonomy" id="290746"/>
    <lineage>
        <taxon>Eukaryota</taxon>
        <taxon>Metazoa</taxon>
        <taxon>Ecdysozoa</taxon>
        <taxon>Nematoda</taxon>
        <taxon>Chromadorea</taxon>
        <taxon>Rhabditida</taxon>
        <taxon>Tylenchina</taxon>
        <taxon>Cephalobomorpha</taxon>
        <taxon>Cephaloboidea</taxon>
        <taxon>Cephalobidae</taxon>
        <taxon>Acrobeloides</taxon>
    </lineage>
</organism>
<dbReference type="Pfam" id="PF00318">
    <property type="entry name" value="Ribosomal_S2"/>
    <property type="match status" value="1"/>
</dbReference>
<dbReference type="Proteomes" id="UP000887540">
    <property type="component" value="Unplaced"/>
</dbReference>
<proteinExistence type="inferred from homology"/>
<protein>
    <recommendedName>
        <fullName evidence="6 7">Small ribosomal subunit protein uS2</fullName>
    </recommendedName>
</protein>
<evidence type="ECO:0000256" key="9">
    <source>
        <dbReference type="SAM" id="MobiDB-lite"/>
    </source>
</evidence>
<dbReference type="PROSITE" id="PS00962">
    <property type="entry name" value="RIBOSOMAL_S2_1"/>
    <property type="match status" value="1"/>
</dbReference>
<evidence type="ECO:0000256" key="6">
    <source>
        <dbReference type="ARBA" id="ARBA00035256"/>
    </source>
</evidence>
<reference evidence="12 13" key="1">
    <citation type="submission" date="2022-11" db="UniProtKB">
        <authorList>
            <consortium name="WormBaseParasite"/>
        </authorList>
    </citation>
    <scope>IDENTIFICATION</scope>
</reference>
<keyword evidence="5 7" id="KW-0687">Ribonucleoprotein</keyword>
<dbReference type="InterPro" id="IPR027498">
    <property type="entry name" value="Ribosomal_uS2_euk"/>
</dbReference>
<evidence type="ECO:0000256" key="2">
    <source>
        <dbReference type="ARBA" id="ARBA00006242"/>
    </source>
</evidence>
<evidence type="ECO:0000256" key="7">
    <source>
        <dbReference type="HAMAP-Rule" id="MF_03015"/>
    </source>
</evidence>
<dbReference type="SUPFAM" id="SSF52313">
    <property type="entry name" value="Ribosomal protein S2"/>
    <property type="match status" value="1"/>
</dbReference>
<accession>A0A914C432</accession>
<dbReference type="GO" id="GO:0003735">
    <property type="term" value="F:structural constituent of ribosome"/>
    <property type="evidence" value="ECO:0007669"/>
    <property type="project" value="UniProtKB-UniRule"/>
</dbReference>
<dbReference type="InterPro" id="IPR001865">
    <property type="entry name" value="Ribosomal_uS2"/>
</dbReference>
<feature type="region of interest" description="Disordered" evidence="9">
    <location>
        <begin position="285"/>
        <end position="313"/>
    </location>
</feature>
<dbReference type="PROSITE" id="PS00963">
    <property type="entry name" value="RIBOSOMAL_S2_2"/>
    <property type="match status" value="1"/>
</dbReference>
<sequence length="313" mass="35151">MSGNIDELNLHPEDVMKMLVCETHIGSTNADFQAEKFIWKRRNDGIQLFNLSYTWEKLLLAARAIAAVENPADICVVSSREHVKRAVLKFAKHIGNVVKVGRDVPKYTTATAITERFPPGCFTNRNHQEFKEPRLLIVSDPLVDHQAVKEASYCNLPVIAFTDSDSPLKFVDIAIPCNNKGKKSIALMYWLLAREVLYLRGKITHDNRIAFNCLIGDKTESVMPDLYFYRSPEEMKKEEQELAHKPEIEQAPMEYQTAALTMTLEPLPLEMPAIQDWAAEGNWEHQPAATNAAAPVAPKADETPYGGGNDGGW</sequence>
<dbReference type="HAMAP" id="MF_03015">
    <property type="entry name" value="Ribosomal_S2_euk"/>
    <property type="match status" value="1"/>
</dbReference>
<evidence type="ECO:0000313" key="12">
    <source>
        <dbReference type="WBParaSite" id="ACRNAN_Path_179.g635.t1"/>
    </source>
</evidence>
<comment type="similarity">
    <text evidence="2 7 8">Belongs to the universal ribosomal protein uS2 family.</text>
</comment>
<dbReference type="WBParaSite" id="ACRNAN_Path_179.g635.t1">
    <property type="protein sequence ID" value="ACRNAN_Path_179.g635.t1"/>
    <property type="gene ID" value="ACRNAN_Path_179.g635"/>
</dbReference>
<evidence type="ECO:0000256" key="5">
    <source>
        <dbReference type="ARBA" id="ARBA00023274"/>
    </source>
</evidence>
<dbReference type="PRINTS" id="PR00395">
    <property type="entry name" value="RIBOSOMALS2"/>
</dbReference>